<dbReference type="InterPro" id="IPR015925">
    <property type="entry name" value="Ryanodine_IP3_receptor"/>
</dbReference>
<evidence type="ECO:0000256" key="5">
    <source>
        <dbReference type="SAM" id="MobiDB-lite"/>
    </source>
</evidence>
<evidence type="ECO:0000256" key="2">
    <source>
        <dbReference type="ARBA" id="ARBA00022692"/>
    </source>
</evidence>
<evidence type="ECO:0000313" key="10">
    <source>
        <dbReference type="Proteomes" id="UP000735302"/>
    </source>
</evidence>
<comment type="caution">
    <text evidence="9">The sequence shown here is derived from an EMBL/GenBank/DDBJ whole genome shotgun (WGS) entry which is preliminary data.</text>
</comment>
<feature type="compositionally biased region" description="Low complexity" evidence="5">
    <location>
        <begin position="2062"/>
        <end position="2083"/>
    </location>
</feature>
<name>A0AAV4BWS0_9GAST</name>
<evidence type="ECO:0000256" key="1">
    <source>
        <dbReference type="ARBA" id="ARBA00004141"/>
    </source>
</evidence>
<feature type="region of interest" description="Disordered" evidence="5">
    <location>
        <begin position="2276"/>
        <end position="2359"/>
    </location>
</feature>
<feature type="domain" description="Ion transport" evidence="7">
    <location>
        <begin position="1585"/>
        <end position="1729"/>
    </location>
</feature>
<feature type="compositionally biased region" description="Low complexity" evidence="5">
    <location>
        <begin position="2130"/>
        <end position="2142"/>
    </location>
</feature>
<feature type="transmembrane region" description="Helical" evidence="6">
    <location>
        <begin position="1625"/>
        <end position="1644"/>
    </location>
</feature>
<protein>
    <submittedName>
        <fullName evidence="9">Inositol 1,4,5-trisphosphate receptor type 3-like isoform x9</fullName>
    </submittedName>
</protein>
<evidence type="ECO:0000256" key="3">
    <source>
        <dbReference type="ARBA" id="ARBA00022989"/>
    </source>
</evidence>
<feature type="transmembrane region" description="Helical" evidence="6">
    <location>
        <begin position="1656"/>
        <end position="1674"/>
    </location>
</feature>
<dbReference type="GO" id="GO:0005216">
    <property type="term" value="F:monoatomic ion channel activity"/>
    <property type="evidence" value="ECO:0007669"/>
    <property type="project" value="InterPro"/>
</dbReference>
<dbReference type="GO" id="GO:0006816">
    <property type="term" value="P:calcium ion transport"/>
    <property type="evidence" value="ECO:0007669"/>
    <property type="project" value="InterPro"/>
</dbReference>
<feature type="transmembrane region" description="Helical" evidence="6">
    <location>
        <begin position="1433"/>
        <end position="1458"/>
    </location>
</feature>
<dbReference type="Pfam" id="PF08454">
    <property type="entry name" value="RIH_assoc"/>
    <property type="match status" value="1"/>
</dbReference>
<feature type="compositionally biased region" description="Acidic residues" evidence="5">
    <location>
        <begin position="2318"/>
        <end position="2332"/>
    </location>
</feature>
<dbReference type="Pfam" id="PF00520">
    <property type="entry name" value="Ion_trans"/>
    <property type="match status" value="1"/>
</dbReference>
<feature type="transmembrane region" description="Helical" evidence="6">
    <location>
        <begin position="1503"/>
        <end position="1525"/>
    </location>
</feature>
<dbReference type="Proteomes" id="UP000735302">
    <property type="component" value="Unassembled WGS sequence"/>
</dbReference>
<feature type="transmembrane region" description="Helical" evidence="6">
    <location>
        <begin position="1694"/>
        <end position="1721"/>
    </location>
</feature>
<dbReference type="GO" id="GO:0016020">
    <property type="term" value="C:membrane"/>
    <property type="evidence" value="ECO:0007669"/>
    <property type="project" value="UniProtKB-SubCell"/>
</dbReference>
<evidence type="ECO:0000259" key="7">
    <source>
        <dbReference type="Pfam" id="PF00520"/>
    </source>
</evidence>
<feature type="compositionally biased region" description="Polar residues" evidence="5">
    <location>
        <begin position="1983"/>
        <end position="2002"/>
    </location>
</feature>
<feature type="domain" description="RyR/IP3R Homology associated" evidence="8">
    <location>
        <begin position="1120"/>
        <end position="1212"/>
    </location>
</feature>
<dbReference type="PANTHER" id="PTHR13715:SF99">
    <property type="entry name" value="INOSITOL 1,4,5-TRISPHOSPHATE RECEPTOR-LIKE PROTEIN A"/>
    <property type="match status" value="1"/>
</dbReference>
<evidence type="ECO:0000313" key="9">
    <source>
        <dbReference type="EMBL" id="GFO23772.1"/>
    </source>
</evidence>
<dbReference type="InterPro" id="IPR013662">
    <property type="entry name" value="RIH_assoc-dom"/>
</dbReference>
<keyword evidence="3 6" id="KW-1133">Transmembrane helix</keyword>
<evidence type="ECO:0000259" key="8">
    <source>
        <dbReference type="Pfam" id="PF08454"/>
    </source>
</evidence>
<reference evidence="9 10" key="1">
    <citation type="journal article" date="2021" name="Elife">
        <title>Chloroplast acquisition without the gene transfer in kleptoplastic sea slugs, Plakobranchus ocellatus.</title>
        <authorList>
            <person name="Maeda T."/>
            <person name="Takahashi S."/>
            <person name="Yoshida T."/>
            <person name="Shimamura S."/>
            <person name="Takaki Y."/>
            <person name="Nagai Y."/>
            <person name="Toyoda A."/>
            <person name="Suzuki Y."/>
            <person name="Arimoto A."/>
            <person name="Ishii H."/>
            <person name="Satoh N."/>
            <person name="Nishiyama T."/>
            <person name="Hasebe M."/>
            <person name="Maruyama T."/>
            <person name="Minagawa J."/>
            <person name="Obokata J."/>
            <person name="Shigenobu S."/>
        </authorList>
    </citation>
    <scope>NUCLEOTIDE SEQUENCE [LARGE SCALE GENOMIC DNA]</scope>
</reference>
<keyword evidence="10" id="KW-1185">Reference proteome</keyword>
<feature type="region of interest" description="Disordered" evidence="5">
    <location>
        <begin position="2062"/>
        <end position="2114"/>
    </location>
</feature>
<organism evidence="9 10">
    <name type="scientific">Plakobranchus ocellatus</name>
    <dbReference type="NCBI Taxonomy" id="259542"/>
    <lineage>
        <taxon>Eukaryota</taxon>
        <taxon>Metazoa</taxon>
        <taxon>Spiralia</taxon>
        <taxon>Lophotrochozoa</taxon>
        <taxon>Mollusca</taxon>
        <taxon>Gastropoda</taxon>
        <taxon>Heterobranchia</taxon>
        <taxon>Euthyneura</taxon>
        <taxon>Panpulmonata</taxon>
        <taxon>Sacoglossa</taxon>
        <taxon>Placobranchoidea</taxon>
        <taxon>Plakobranchidae</taxon>
        <taxon>Plakobranchus</taxon>
    </lineage>
</organism>
<accession>A0AAV4BWS0</accession>
<feature type="compositionally biased region" description="Polar residues" evidence="5">
    <location>
        <begin position="2143"/>
        <end position="2155"/>
    </location>
</feature>
<sequence length="2359" mass="266426">MPTLLSCCSRIQFNIEDHFENEVVKDLVTIFPVLRDWLAEFLAQNCIMIASMAGRNMLIVQVLRLLQYLVKFGYFMDLEDVRMLLPPLLSLLDGRHDVPFPKDKLKGYSRESQRLVQLYRTSGRFEKSKETEAIVNAKFQALEALDLLLTFQRNLRLTVFVTMFKQAEQGAAKKKAQTVLEPLLYKTYDLNDQKKKALNKQRDVLKVLKEMFNLSSILDLESTTSILMDLCKYKYDQMIVKSLDILNKLYSSQMDMFQLATQAQVLLTNDSARVHREVQRSLPTLRRLARSKLNDQQVALITDVLDELCEFCHLPKAESEPHPMNQNIMISHGILNIVMEILSQEIDSRLLEEQYQGMEQVFKKTLKLLSLLIRENRDVQETIFLNLDRLLDVSIVRSDMALALKEVFADNQSICLKVQPRQIQRIMMLAAECQHTAPQFLDLLKTLVKVESLDLTIKRNQALVMKYVMQTFKKSAYVLDQSQEERENILRNEADQGHLTYFINLVELLATCAEGENKFIESLCQTILPVDDILTTLTRPGVDANLKRPFIKFLLWVYMKTTSGHLDTGASDLPHHKLIWDFIKNATNEMEELSEFIGQQSGKVSQLLRTPPEISQVADCQDRKSVMHSKLFFVLEGALPFCHVFFSQFYSADRSIYPEEISITERTAAVLMSLFDYLGPSLKSPLHLKNAMMALTTVLSASGTPKTLLIGVLEKMTADMKLMDNMTAVRRGNMEYYSAEIELNAKFHHFTNNCSKVHSGHNSVKAQLKIKSKREYIVDGSNEELPLGEEFQKLLRCFIDPHEKKASKRYKQAEVLLEQLAISSAQCKLARRNQPTSEQLDVRCMQILRALVHNEERRLPEDWALRMSESKIKRQIARVQEVQNALNSNNAILNVLPHLARRSDAIAREVLALICIMLFNANGVVQESMLDYFLSTREEVFFMAVRDRMQVSTNSIKEKRSLIAQHDARKKDAGSCTTVTENCLTLEKKALQQIQLFEQKVKTEKLAGWRALAKVSEVQEHKPKKSFSWRRSNRKIERGRMPKKVSRAVAAGEVAMQNHYSTLTNVNGIPLDQEALIGSSPVDMEMKELDVEDLQAVSSTLTNAIDEGLKDILEYRDEGYIELVLKLLARICDGQHSGLQNYLREQPDNVKSFNIVGETAQFLNVVYTTINSTTVDLVIQLFDTLNEFCSGNQENRVVVYDMKAIDYINFILRAGDLGDCAIEKVIELQQTIGSLIISLTEENGPVASQVAKEVKDALDKEAVYRCMTSCYEWHQSDKKDNASGRAGYLQPARSIAALGESLLTGVVGKRKSILREQVVEVGFTFYLVLARMLDIDPNLQEGLKLSPENTKAFEYYKKNCLSIEIVKDDILQKVNFRVKNKSVLREEVREKLKWNVDRTSPSNKIRDLMDWTRDIMSDISYQRKILNHPVSKFFTTGWLLWNYGAIFLSLAINVIMLITWDSKAALEDCDDLQGSYNNASSICPGLYDPNPEIRQFPKSEYNLTLWILGGVHNLLSVFVLITYFLSYHPRWPKGSEVKTSLLAICGMSSRKGGTLDESKPERPQSKLNARLISFTTVYYFMFLGMSLAGTWFHGYFFAFHLLNIVNNNQLLSGVIKAVTQNGMSLLWVAVLGFVMIYIYALIGFSLLRAYFDKTNYLYCSTLWQCTVTVLRYGLIGDMFEELKVNPAGSSFSTFWPLVIYHVSFFIFITTIGLNIIFGIIVDTFSELRDLKWRAESDMKDTCFICSRNSYDFEHHGRGFDYHVRWEHNMWNYVYFIIHLDDVKESDYTALELYVAKLMKKENYEFMPLNRALCLSTVDLDATGSKIDELLLQVTNIAKTQRDEEAERKRKAEKLKQRRWQERHRKLILGVDGSDAGFLSGDGADQASSGVWKRRESRLVNMAWGKHLDTNRQHSLDEPSQRWMSLSRRRFTTAAVAEVGGHSRMRSQSQHLAVEKTPLREQIELASSIDLRRQEESGDDLDSNSDVSDGSNTLGSMRYQNSQTCLDGDDATKGVSAAPLFVSLPPLSTADLSVTVPKSSGRPTGGHLSSVTAAPFSVPYTATPISSSSSSAPSTSASTPSTAPVSGREMTPPPKRAPTFIPTTSTSSSPMIDPCSVPVTVSAELSITTGPSSSCDQPSSHQSTAALQSIKDQVSTEPKLPTSMPSPVLLQSVASIMPVSFPPSFPPVSQPSKQHCPIQTSAATTHSSTSLLSPDVSPTPLKTISPTTVLSPPLLPSKVAALETTTQQPLTSEPSIPSSRLPFSVFESTDRAVMPSQALAPRTPEETSVPSDPPPPPPRPPKLGTEKKPWMETYSTSGDAEDDVTDEDDDDVDHEFNTPPMTPIHEHDEDPDIGTIVWRL</sequence>
<evidence type="ECO:0000256" key="4">
    <source>
        <dbReference type="ARBA" id="ARBA00023136"/>
    </source>
</evidence>
<feature type="region of interest" description="Disordered" evidence="5">
    <location>
        <begin position="2127"/>
        <end position="2162"/>
    </location>
</feature>
<proteinExistence type="predicted"/>
<comment type="subcellular location">
    <subcellularLocation>
        <location evidence="1">Membrane</location>
        <topology evidence="1">Multi-pass membrane protein</topology>
    </subcellularLocation>
</comment>
<gene>
    <name evidence="9" type="ORF">PoB_005027700</name>
</gene>
<feature type="region of interest" description="Disordered" evidence="5">
    <location>
        <begin position="1967"/>
        <end position="2002"/>
    </location>
</feature>
<feature type="transmembrane region" description="Helical" evidence="6">
    <location>
        <begin position="1577"/>
        <end position="1605"/>
    </location>
</feature>
<evidence type="ECO:0000256" key="6">
    <source>
        <dbReference type="SAM" id="Phobius"/>
    </source>
</evidence>
<dbReference type="Gene3D" id="1.10.287.70">
    <property type="match status" value="1"/>
</dbReference>
<dbReference type="EMBL" id="BLXT01005528">
    <property type="protein sequence ID" value="GFO23772.1"/>
    <property type="molecule type" value="Genomic_DNA"/>
</dbReference>
<dbReference type="InterPro" id="IPR005821">
    <property type="entry name" value="Ion_trans_dom"/>
</dbReference>
<keyword evidence="2 6" id="KW-0812">Transmembrane</keyword>
<keyword evidence="9" id="KW-0675">Receptor</keyword>
<feature type="compositionally biased region" description="Low complexity" evidence="5">
    <location>
        <begin position="2097"/>
        <end position="2109"/>
    </location>
</feature>
<dbReference type="PANTHER" id="PTHR13715">
    <property type="entry name" value="RYANODINE RECEPTOR AND IP3 RECEPTOR"/>
    <property type="match status" value="1"/>
</dbReference>
<feature type="compositionally biased region" description="Pro residues" evidence="5">
    <location>
        <begin position="2290"/>
        <end position="2300"/>
    </location>
</feature>
<keyword evidence="4 6" id="KW-0472">Membrane</keyword>